<evidence type="ECO:0000313" key="3">
    <source>
        <dbReference type="Proteomes" id="UP000199413"/>
    </source>
</evidence>
<keyword evidence="3" id="KW-1185">Reference proteome</keyword>
<feature type="compositionally biased region" description="Basic and acidic residues" evidence="1">
    <location>
        <begin position="67"/>
        <end position="78"/>
    </location>
</feature>
<gene>
    <name evidence="2" type="ORF">GA0070624_5354</name>
</gene>
<feature type="region of interest" description="Disordered" evidence="1">
    <location>
        <begin position="58"/>
        <end position="89"/>
    </location>
</feature>
<dbReference type="AlphaFoldDB" id="A0A1C6T240"/>
<dbReference type="Proteomes" id="UP000199413">
    <property type="component" value="Unassembled WGS sequence"/>
</dbReference>
<sequence>MLREAIEEHYLCFDPTGRLRLHKGIAPERPVVKPKQLWHIACGMPDLVTRTLVVTAPPGHGVPEAGTEFRGHDGHPRDGYGQAPYSRTA</sequence>
<name>A0A1C6T240_9ACTN</name>
<accession>A0A1C6T240</accession>
<proteinExistence type="predicted"/>
<evidence type="ECO:0000256" key="1">
    <source>
        <dbReference type="SAM" id="MobiDB-lite"/>
    </source>
</evidence>
<protein>
    <submittedName>
        <fullName evidence="2">Uncharacterized protein</fullName>
    </submittedName>
</protein>
<evidence type="ECO:0000313" key="2">
    <source>
        <dbReference type="EMBL" id="SCL35777.1"/>
    </source>
</evidence>
<dbReference type="EMBL" id="FMHV01000002">
    <property type="protein sequence ID" value="SCL35777.1"/>
    <property type="molecule type" value="Genomic_DNA"/>
</dbReference>
<organism evidence="2 3">
    <name type="scientific">Micromonospora rhizosphaerae</name>
    <dbReference type="NCBI Taxonomy" id="568872"/>
    <lineage>
        <taxon>Bacteria</taxon>
        <taxon>Bacillati</taxon>
        <taxon>Actinomycetota</taxon>
        <taxon>Actinomycetes</taxon>
        <taxon>Micromonosporales</taxon>
        <taxon>Micromonosporaceae</taxon>
        <taxon>Micromonospora</taxon>
    </lineage>
</organism>
<reference evidence="3" key="1">
    <citation type="submission" date="2016-06" db="EMBL/GenBank/DDBJ databases">
        <authorList>
            <person name="Varghese N."/>
            <person name="Submissions Spin"/>
        </authorList>
    </citation>
    <scope>NUCLEOTIDE SEQUENCE [LARGE SCALE GENOMIC DNA]</scope>
    <source>
        <strain evidence="3">DSM 45431</strain>
    </source>
</reference>